<protein>
    <submittedName>
        <fullName evidence="1">Uncharacterized protein</fullName>
    </submittedName>
</protein>
<keyword evidence="2" id="KW-1185">Reference proteome</keyword>
<reference evidence="1 2" key="1">
    <citation type="submission" date="2019-09" db="EMBL/GenBank/DDBJ databases">
        <title>Screening of Novel Bioactive Compounds from Soil-Associated.</title>
        <authorList>
            <person name="Zhao S."/>
        </authorList>
    </citation>
    <scope>NUCLEOTIDE SEQUENCE [LARGE SCALE GENOMIC DNA]</scope>
    <source>
        <strain evidence="1 2">HIT-DPA4</strain>
    </source>
</reference>
<evidence type="ECO:0000313" key="2">
    <source>
        <dbReference type="Proteomes" id="UP000442707"/>
    </source>
</evidence>
<dbReference type="RefSeq" id="WP_150948389.1">
    <property type="nucleotide sequence ID" value="NZ_VZRB01000008.1"/>
</dbReference>
<gene>
    <name evidence="1" type="ORF">F7R91_14360</name>
</gene>
<evidence type="ECO:0000313" key="1">
    <source>
        <dbReference type="EMBL" id="KAB1146759.1"/>
    </source>
</evidence>
<name>A0A6H9V197_9ACTN</name>
<dbReference type="Proteomes" id="UP000442707">
    <property type="component" value="Unassembled WGS sequence"/>
</dbReference>
<comment type="caution">
    <text evidence="1">The sequence shown here is derived from an EMBL/GenBank/DDBJ whole genome shotgun (WGS) entry which is preliminary data.</text>
</comment>
<proteinExistence type="predicted"/>
<dbReference type="EMBL" id="VZRB01000008">
    <property type="protein sequence ID" value="KAB1146759.1"/>
    <property type="molecule type" value="Genomic_DNA"/>
</dbReference>
<accession>A0A6H9V197</accession>
<dbReference type="AlphaFoldDB" id="A0A6H9V197"/>
<organism evidence="1 2">
    <name type="scientific">Streptomyces luteolifulvus</name>
    <dbReference type="NCBI Taxonomy" id="2615112"/>
    <lineage>
        <taxon>Bacteria</taxon>
        <taxon>Bacillati</taxon>
        <taxon>Actinomycetota</taxon>
        <taxon>Actinomycetes</taxon>
        <taxon>Kitasatosporales</taxon>
        <taxon>Streptomycetaceae</taxon>
        <taxon>Streptomyces</taxon>
    </lineage>
</organism>
<sequence length="71" mass="7799">MTAPAPALSPTAGLFDSLVAHLNRRLADRISELLLLIDVEIEIGHEYRTARDYADSAAAGYIDRTDIWGTQ</sequence>